<evidence type="ECO:0000313" key="2">
    <source>
        <dbReference type="EMBL" id="RKN82801.1"/>
    </source>
</evidence>
<dbReference type="InterPro" id="IPR036179">
    <property type="entry name" value="Ig-like_dom_sf"/>
</dbReference>
<dbReference type="Proteomes" id="UP000276603">
    <property type="component" value="Unassembled WGS sequence"/>
</dbReference>
<accession>A0A3B0CD93</accession>
<name>A0A3B0CD93_9FLAO</name>
<dbReference type="Gene3D" id="2.60.40.10">
    <property type="entry name" value="Immunoglobulins"/>
    <property type="match status" value="2"/>
</dbReference>
<organism evidence="2 3">
    <name type="scientific">Ulvibacterium marinum</name>
    <dbReference type="NCBI Taxonomy" id="2419782"/>
    <lineage>
        <taxon>Bacteria</taxon>
        <taxon>Pseudomonadati</taxon>
        <taxon>Bacteroidota</taxon>
        <taxon>Flavobacteriia</taxon>
        <taxon>Flavobacteriales</taxon>
        <taxon>Flavobacteriaceae</taxon>
        <taxon>Ulvibacterium</taxon>
    </lineage>
</organism>
<keyword evidence="1" id="KW-0732">Signal</keyword>
<keyword evidence="3" id="KW-1185">Reference proteome</keyword>
<dbReference type="Pfam" id="PF13585">
    <property type="entry name" value="CHU_C"/>
    <property type="match status" value="1"/>
</dbReference>
<dbReference type="EMBL" id="RBCJ01000001">
    <property type="protein sequence ID" value="RKN82801.1"/>
    <property type="molecule type" value="Genomic_DNA"/>
</dbReference>
<evidence type="ECO:0000256" key="1">
    <source>
        <dbReference type="SAM" id="SignalP"/>
    </source>
</evidence>
<dbReference type="OrthoDB" id="678019at2"/>
<protein>
    <submittedName>
        <fullName evidence="2">Gliding motility-associated C-terminal domain-containing protein</fullName>
    </submittedName>
</protein>
<sequence length="751" mass="80630">MKPKFLSHPSSQLALFLLLCVSQVSAQIAINAPEPADNPNLPGDSKGYIICANAGFNQFFANVSWAGNPNAGNEFILELSDASGDFNSPVELARSADEAAVQNPGFEFSIPTDTRGQGYRIRVRSTNPESTSPPSDPYNMYYMDFTTNLHISPNGDGTTPGTLQVCNGDSVTFTVDNIPLAVRDTYQYIWYRSGSPIIGERGASLTTSTTGIYFALIDYGPECSGAASTESNIIDINTGTSTGIAINPPSKTALCSGETETLTSTITDGTYSYQWYKDSAALSGATSTSYTVDASVPGFEGDYQIEVSGPGICTELSSPIAMTNVGAFTVTRDNPANMVILPGQTQTLSVTTDANTPTFQWFRDSNPVGGATNSSFDADETGTYFVEVTQTGGACTSTTISSTSTTLVSPVSFEATIDYADAYTACENTSVVLEVSSINAVLADSSTLDVTSQLASQFIYRWRRGGALLSGQTSRTISLTDPSENGSYTLEGALEDNTIFTEALPVQLLSSETLEISATNTVFCSGSEQITLNTTTNLAEENFEWQRDGGTVNTSNTSLDIDQPGTYRLVLDRNGCPLTSNEITISPLDPDLIALDPSGDVIFPEGTSRTVTASGGTAYRWYDANNVEISNSASATFTTEGNYMLIANIDNCEVTREINVTYLDTFKVPNVITPNADGFNDQWILPNSYSNQSDVSVIIYNDKGIELINEIGYQNDWPSSSMSFPKQNMVFYYIIKNANETLKQGTITVIR</sequence>
<reference evidence="2 3" key="1">
    <citation type="submission" date="2018-10" db="EMBL/GenBank/DDBJ databases">
        <title>Ulvibacterium marinum gen. nov., sp. nov., a novel marine bacterium of the family Flavobacteriaceae, isolated from a culture of the green alga Ulva prolifera.</title>
        <authorList>
            <person name="Zhang Z."/>
        </authorList>
    </citation>
    <scope>NUCLEOTIDE SEQUENCE [LARGE SCALE GENOMIC DNA]</scope>
    <source>
        <strain evidence="2 3">CCMM003</strain>
    </source>
</reference>
<feature type="chain" id="PRO_5017419741" evidence="1">
    <location>
        <begin position="27"/>
        <end position="751"/>
    </location>
</feature>
<proteinExistence type="predicted"/>
<dbReference type="RefSeq" id="WP_120709992.1">
    <property type="nucleotide sequence ID" value="NZ_RBCJ01000001.1"/>
</dbReference>
<feature type="signal peptide" evidence="1">
    <location>
        <begin position="1"/>
        <end position="26"/>
    </location>
</feature>
<dbReference type="InterPro" id="IPR013783">
    <property type="entry name" value="Ig-like_fold"/>
</dbReference>
<evidence type="ECO:0000313" key="3">
    <source>
        <dbReference type="Proteomes" id="UP000276603"/>
    </source>
</evidence>
<comment type="caution">
    <text evidence="2">The sequence shown here is derived from an EMBL/GenBank/DDBJ whole genome shotgun (WGS) entry which is preliminary data.</text>
</comment>
<dbReference type="SUPFAM" id="SSF48726">
    <property type="entry name" value="Immunoglobulin"/>
    <property type="match status" value="1"/>
</dbReference>
<dbReference type="AlphaFoldDB" id="A0A3B0CD93"/>
<gene>
    <name evidence="2" type="ORF">D7Z94_02875</name>
</gene>